<dbReference type="InterPro" id="IPR004089">
    <property type="entry name" value="MCPsignal_dom"/>
</dbReference>
<comment type="subcellular location">
    <subcellularLocation>
        <location evidence="1">Membrane</location>
    </subcellularLocation>
</comment>
<dbReference type="Pfam" id="PF00015">
    <property type="entry name" value="MCPsignal"/>
    <property type="match status" value="1"/>
</dbReference>
<protein>
    <submittedName>
        <fullName evidence="9">Methyl-accepting chemotaxis protein</fullName>
    </submittedName>
</protein>
<dbReference type="PROSITE" id="PS50885">
    <property type="entry name" value="HAMP"/>
    <property type="match status" value="1"/>
</dbReference>
<sequence length="563" mass="61783">MLNNIDIGKKIYFLGFTQLFLMIILGIYSIAQMDKIGKSLMDIAEEDIPLTKLITNVTEHQLEQAILFERAMIKAIRYEQGMEDRATFDQAINDAKSLIRKTEKEIIEVENFIETAIPLLHSDAAKTEFKALFDELKKVDAIYSTLIVKVDDVMDLGSNGQITAMLKQSHDVEELEDQLDKKLIELLDKVQNFTLKSALKAEHDEQEAIKWMLVIFVFASGIGLILPFVIANAIRKPIQTMTSRLTQIASGDGDLTIKMDDSSKDETGAIAGAFNHFLSVLSSMISQVNLGAESLGRSSESALVAMQRTLNNVEKQREDIENVAASINQMNITTKEVAQNASNASTVTDTVKQRVLDGHKEAIATQDVITNMADEVAEASSVIENLVAETNNIGVVLDSIQGIAEQTNLLALNAAIEAARAGETGRGFAVVADEVRSLAKRTQESTVGIQQLIERLKAEAQNAINSMNKGTDSAQECLTRSTESAQRFSLAAESVSEIADLNQQIASVAEQQHEVAQEIHQSLESIREVAEVTNNETKNTADASESIAKSVIDLHKNLNMFQV</sequence>
<dbReference type="InterPro" id="IPR003660">
    <property type="entry name" value="HAMP_dom"/>
</dbReference>
<reference evidence="9 10" key="1">
    <citation type="submission" date="2015-03" db="EMBL/GenBank/DDBJ databases">
        <title>Genome sequence of Pseudoalteromonas aurantia.</title>
        <authorList>
            <person name="Xie B.-B."/>
            <person name="Rong J.-C."/>
            <person name="Qin Q.-L."/>
            <person name="Zhang Y.-Z."/>
        </authorList>
    </citation>
    <scope>NUCLEOTIDE SEQUENCE [LARGE SCALE GENOMIC DNA]</scope>
    <source>
        <strain evidence="9 10">208</strain>
    </source>
</reference>
<dbReference type="Proteomes" id="UP000615755">
    <property type="component" value="Unassembled WGS sequence"/>
</dbReference>
<feature type="coiled-coil region" evidence="5">
    <location>
        <begin position="491"/>
        <end position="518"/>
    </location>
</feature>
<dbReference type="PRINTS" id="PR00260">
    <property type="entry name" value="CHEMTRNSDUCR"/>
</dbReference>
<evidence type="ECO:0000256" key="5">
    <source>
        <dbReference type="SAM" id="Coils"/>
    </source>
</evidence>
<keyword evidence="6" id="KW-0472">Membrane</keyword>
<dbReference type="EMBL" id="AQGV01000011">
    <property type="protein sequence ID" value="MBE0366956.1"/>
    <property type="molecule type" value="Genomic_DNA"/>
</dbReference>
<evidence type="ECO:0000313" key="9">
    <source>
        <dbReference type="EMBL" id="MBE0366956.1"/>
    </source>
</evidence>
<evidence type="ECO:0000256" key="1">
    <source>
        <dbReference type="ARBA" id="ARBA00004370"/>
    </source>
</evidence>
<dbReference type="CDD" id="cd06225">
    <property type="entry name" value="HAMP"/>
    <property type="match status" value="1"/>
</dbReference>
<keyword evidence="5" id="KW-0175">Coiled coil</keyword>
<dbReference type="Gene3D" id="1.10.287.950">
    <property type="entry name" value="Methyl-accepting chemotaxis protein"/>
    <property type="match status" value="1"/>
</dbReference>
<comment type="similarity">
    <text evidence="3">Belongs to the methyl-accepting chemotaxis (MCP) protein family.</text>
</comment>
<feature type="coiled-coil region" evidence="5">
    <location>
        <begin position="165"/>
        <end position="192"/>
    </location>
</feature>
<evidence type="ECO:0000256" key="6">
    <source>
        <dbReference type="SAM" id="Phobius"/>
    </source>
</evidence>
<feature type="transmembrane region" description="Helical" evidence="6">
    <location>
        <begin position="211"/>
        <end position="234"/>
    </location>
</feature>
<evidence type="ECO:0000256" key="2">
    <source>
        <dbReference type="ARBA" id="ARBA00023224"/>
    </source>
</evidence>
<dbReference type="RefSeq" id="WP_192506433.1">
    <property type="nucleotide sequence ID" value="NZ_AQGV01000011.1"/>
</dbReference>
<feature type="domain" description="HAMP" evidence="8">
    <location>
        <begin position="232"/>
        <end position="286"/>
    </location>
</feature>
<keyword evidence="6" id="KW-1133">Transmembrane helix</keyword>
<dbReference type="SMART" id="SM00304">
    <property type="entry name" value="HAMP"/>
    <property type="match status" value="1"/>
</dbReference>
<dbReference type="SUPFAM" id="SSF58104">
    <property type="entry name" value="Methyl-accepting chemotaxis protein (MCP) signaling domain"/>
    <property type="match status" value="1"/>
</dbReference>
<dbReference type="PROSITE" id="PS50111">
    <property type="entry name" value="CHEMOTAXIS_TRANSDUC_2"/>
    <property type="match status" value="1"/>
</dbReference>
<evidence type="ECO:0000259" key="8">
    <source>
        <dbReference type="PROSITE" id="PS50885"/>
    </source>
</evidence>
<organism evidence="9 10">
    <name type="scientific">Pseudoalteromonas aurantia 208</name>
    <dbReference type="NCBI Taxonomy" id="1314867"/>
    <lineage>
        <taxon>Bacteria</taxon>
        <taxon>Pseudomonadati</taxon>
        <taxon>Pseudomonadota</taxon>
        <taxon>Gammaproteobacteria</taxon>
        <taxon>Alteromonadales</taxon>
        <taxon>Pseudoalteromonadaceae</taxon>
        <taxon>Pseudoalteromonas</taxon>
    </lineage>
</organism>
<evidence type="ECO:0000256" key="3">
    <source>
        <dbReference type="ARBA" id="ARBA00029447"/>
    </source>
</evidence>
<dbReference type="PANTHER" id="PTHR32089:SF120">
    <property type="entry name" value="METHYL-ACCEPTING CHEMOTAXIS PROTEIN TLPQ"/>
    <property type="match status" value="1"/>
</dbReference>
<gene>
    <name evidence="9" type="primary">mcp</name>
    <name evidence="9" type="ORF">PAUR_a0230</name>
</gene>
<feature type="coiled-coil region" evidence="5">
    <location>
        <begin position="303"/>
        <end position="330"/>
    </location>
</feature>
<dbReference type="CDD" id="cd11386">
    <property type="entry name" value="MCP_signal"/>
    <property type="match status" value="1"/>
</dbReference>
<comment type="caution">
    <text evidence="9">The sequence shown here is derived from an EMBL/GenBank/DDBJ whole genome shotgun (WGS) entry which is preliminary data.</text>
</comment>
<keyword evidence="6" id="KW-0812">Transmembrane</keyword>
<feature type="transmembrane region" description="Helical" evidence="6">
    <location>
        <begin position="12"/>
        <end position="31"/>
    </location>
</feature>
<dbReference type="PANTHER" id="PTHR32089">
    <property type="entry name" value="METHYL-ACCEPTING CHEMOTAXIS PROTEIN MCPB"/>
    <property type="match status" value="1"/>
</dbReference>
<name>A0ABR9E7I1_9GAMM</name>
<dbReference type="Pfam" id="PF00672">
    <property type="entry name" value="HAMP"/>
    <property type="match status" value="1"/>
</dbReference>
<accession>A0ABR9E7I1</accession>
<feature type="domain" description="Methyl-accepting transducer" evidence="7">
    <location>
        <begin position="291"/>
        <end position="527"/>
    </location>
</feature>
<evidence type="ECO:0000313" key="10">
    <source>
        <dbReference type="Proteomes" id="UP000615755"/>
    </source>
</evidence>
<dbReference type="SMART" id="SM00283">
    <property type="entry name" value="MA"/>
    <property type="match status" value="1"/>
</dbReference>
<evidence type="ECO:0000256" key="4">
    <source>
        <dbReference type="PROSITE-ProRule" id="PRU00284"/>
    </source>
</evidence>
<proteinExistence type="inferred from homology"/>
<keyword evidence="10" id="KW-1185">Reference proteome</keyword>
<keyword evidence="2 4" id="KW-0807">Transducer</keyword>
<evidence type="ECO:0000259" key="7">
    <source>
        <dbReference type="PROSITE" id="PS50111"/>
    </source>
</evidence>
<dbReference type="InterPro" id="IPR004090">
    <property type="entry name" value="Chemotax_Me-accpt_rcpt"/>
</dbReference>